<dbReference type="GO" id="GO:0005634">
    <property type="term" value="C:nucleus"/>
    <property type="evidence" value="ECO:0007669"/>
    <property type="project" value="TreeGrafter"/>
</dbReference>
<gene>
    <name evidence="3" type="ORF">V9T40_004065</name>
</gene>
<protein>
    <recommendedName>
        <fullName evidence="2">F-box domain-containing protein</fullName>
    </recommendedName>
</protein>
<feature type="domain" description="F-box" evidence="2">
    <location>
        <begin position="60"/>
        <end position="108"/>
    </location>
</feature>
<keyword evidence="4" id="KW-1185">Reference proteome</keyword>
<dbReference type="EMBL" id="JBBCAQ010000027">
    <property type="protein sequence ID" value="KAK7586189.1"/>
    <property type="molecule type" value="Genomic_DNA"/>
</dbReference>
<organism evidence="3 4">
    <name type="scientific">Parthenolecanium corni</name>
    <dbReference type="NCBI Taxonomy" id="536013"/>
    <lineage>
        <taxon>Eukaryota</taxon>
        <taxon>Metazoa</taxon>
        <taxon>Ecdysozoa</taxon>
        <taxon>Arthropoda</taxon>
        <taxon>Hexapoda</taxon>
        <taxon>Insecta</taxon>
        <taxon>Pterygota</taxon>
        <taxon>Neoptera</taxon>
        <taxon>Paraneoptera</taxon>
        <taxon>Hemiptera</taxon>
        <taxon>Sternorrhyncha</taxon>
        <taxon>Coccoidea</taxon>
        <taxon>Coccidae</taxon>
        <taxon>Parthenolecanium</taxon>
    </lineage>
</organism>
<dbReference type="GO" id="GO:0003713">
    <property type="term" value="F:transcription coactivator activity"/>
    <property type="evidence" value="ECO:0007669"/>
    <property type="project" value="TreeGrafter"/>
</dbReference>
<dbReference type="InterPro" id="IPR039719">
    <property type="entry name" value="FBXO28"/>
</dbReference>
<dbReference type="AlphaFoldDB" id="A0AAN9Y3B6"/>
<proteinExistence type="predicted"/>
<keyword evidence="1" id="KW-0175">Coiled coil</keyword>
<name>A0AAN9Y3B6_9HEMI</name>
<feature type="coiled-coil region" evidence="1">
    <location>
        <begin position="296"/>
        <end position="351"/>
    </location>
</feature>
<dbReference type="PANTHER" id="PTHR13252">
    <property type="entry name" value="F-BOX ONLY PROTEIN 28"/>
    <property type="match status" value="1"/>
</dbReference>
<evidence type="ECO:0000313" key="3">
    <source>
        <dbReference type="EMBL" id="KAK7586189.1"/>
    </source>
</evidence>
<dbReference type="PANTHER" id="PTHR13252:SF1">
    <property type="entry name" value="DAMPENED, ISOFORM A"/>
    <property type="match status" value="1"/>
</dbReference>
<sequence length="515" mass="58451">MVSTRLQSNSNSNCGDGAMLSASEVIASKLQCSIGCVTRSSASGNSQQIGHSKDTNVRSTVNLMDLPVELIQNIISLCGYKTVANLRVVNKKMDVICGSLLNLTFNKLQNSMLTRFHSIKAQMPRRESARRQHPLACEFDIVETIYMRLNLLHMTFGKHIEKKLMYFFPGEVLDEVHRILYYIKITPKLPRPYRVTDELFDLTTMAMEYFKEKLEPNLPEITYCGKDFIPYSPSATRGSTSDGRVLFDERNSPMEFSISSIQDEESNQSYPPQSNMVLRKRIRKIKQGMKIYNSQLSTMRRELKGYKTKMADQQKTILDYATRLDENDKKNEEMSRKYSTLLQELNKCKTELQYWRSKSPLNPVCGTCGAPAATLPMEDLEVLSNQGVVIPMVIVEPLNVDDEEVTSKMETEESELKEMQNMCSIAEDVASSSKDVSIVQDDIDPLNSETTSNSNAFKMRASRIPKHKQVLEKGLRSQTRIKNHPKLKFVNHSGSERVDFPLHCSDIDVSVGNSN</sequence>
<evidence type="ECO:0000313" key="4">
    <source>
        <dbReference type="Proteomes" id="UP001367676"/>
    </source>
</evidence>
<evidence type="ECO:0000256" key="1">
    <source>
        <dbReference type="SAM" id="Coils"/>
    </source>
</evidence>
<dbReference type="Proteomes" id="UP001367676">
    <property type="component" value="Unassembled WGS sequence"/>
</dbReference>
<evidence type="ECO:0000259" key="2">
    <source>
        <dbReference type="PROSITE" id="PS50181"/>
    </source>
</evidence>
<accession>A0AAN9Y3B6</accession>
<dbReference type="InterPro" id="IPR001810">
    <property type="entry name" value="F-box_dom"/>
</dbReference>
<comment type="caution">
    <text evidence="3">The sequence shown here is derived from an EMBL/GenBank/DDBJ whole genome shotgun (WGS) entry which is preliminary data.</text>
</comment>
<dbReference type="PROSITE" id="PS50181">
    <property type="entry name" value="FBOX"/>
    <property type="match status" value="1"/>
</dbReference>
<reference evidence="3 4" key="1">
    <citation type="submission" date="2024-03" db="EMBL/GenBank/DDBJ databases">
        <title>Adaptation during the transition from Ophiocordyceps entomopathogen to insect associate is accompanied by gene loss and intensified selection.</title>
        <authorList>
            <person name="Ward C.M."/>
            <person name="Onetto C.A."/>
            <person name="Borneman A.R."/>
        </authorList>
    </citation>
    <scope>NUCLEOTIDE SEQUENCE [LARGE SCALE GENOMIC DNA]</scope>
    <source>
        <strain evidence="3">AWRI1</strain>
        <tissue evidence="3">Single Adult Female</tissue>
    </source>
</reference>
<feature type="coiled-coil region" evidence="1">
    <location>
        <begin position="402"/>
        <end position="429"/>
    </location>
</feature>